<evidence type="ECO:0000256" key="2">
    <source>
        <dbReference type="ARBA" id="ARBA00022723"/>
    </source>
</evidence>
<dbReference type="GO" id="GO:0046872">
    <property type="term" value="F:metal ion binding"/>
    <property type="evidence" value="ECO:0007669"/>
    <property type="project" value="UniProtKB-KW"/>
</dbReference>
<feature type="domain" description="Peptidase M20 dimerisation" evidence="4">
    <location>
        <begin position="237"/>
        <end position="390"/>
    </location>
</feature>
<dbReference type="InterPro" id="IPR051458">
    <property type="entry name" value="Cyt/Met_Dipeptidase"/>
</dbReference>
<dbReference type="SUPFAM" id="SSF53187">
    <property type="entry name" value="Zn-dependent exopeptidases"/>
    <property type="match status" value="1"/>
</dbReference>
<keyword evidence="3" id="KW-0378">Hydrolase</keyword>
<proteinExistence type="predicted"/>
<dbReference type="InterPro" id="IPR011650">
    <property type="entry name" value="Peptidase_M20_dimer"/>
</dbReference>
<dbReference type="Pfam" id="PF01546">
    <property type="entry name" value="Peptidase_M20"/>
    <property type="match status" value="1"/>
</dbReference>
<dbReference type="RefSeq" id="WP_187465664.1">
    <property type="nucleotide sequence ID" value="NZ_JACSIT010000067.1"/>
</dbReference>
<protein>
    <submittedName>
        <fullName evidence="5">M20/M25/M40 family metallo-hydrolase</fullName>
    </submittedName>
</protein>
<name>A0A923PG86_9BACT</name>
<reference evidence="5" key="1">
    <citation type="submission" date="2020-08" db="EMBL/GenBank/DDBJ databases">
        <title>Lewinella bacteria from marine environments.</title>
        <authorList>
            <person name="Zhong Y."/>
        </authorList>
    </citation>
    <scope>NUCLEOTIDE SEQUENCE</scope>
    <source>
        <strain evidence="5">KCTC 42187</strain>
    </source>
</reference>
<evidence type="ECO:0000256" key="3">
    <source>
        <dbReference type="ARBA" id="ARBA00022801"/>
    </source>
</evidence>
<sequence>MLHRYLLLLATVLTLHPALPGQRWTAAAIETASQQQLALALAELREFVALPNDGKIAEQRAANGAWFVNALERRQLRAQTLVVNSIPFVFAEQVYHPGAPTVLFYCQLDGQPADPQAWDQADPFQVTLKAPGPDGSWTTLDWSHLATGYAPEWRLFGRSTSDSKGPALALLHALDVLLAAGETPRFNVRIIGDLQEEISSPELPSLVAEYPDLLAAAYLVVMDGTRHVSNLPTLTFGARGIATANLRVFGPAQPMHSGQYGNFVPNPVFRLSKLIAGMKDDDGRVLIPGWYDGITLSEADKALLNAVPENADSIARAVGIARPERVGETYQESLQYPTLNVRGLRAAYVGNAARTIIPDEAIAMFDIRLVPESDGARLLGLLEAYIREQGYHLLTDEPTLADRHQYDKLAQFNGKVSYAAYRTELASPIGNWLRAASVRTFGAEPVLMRTTGGSQPIAPFIQALGLPAVSVRIPNPDNNIHAPNENLRLGNFLEGIRTCLGILTEPVN</sequence>
<dbReference type="InterPro" id="IPR002933">
    <property type="entry name" value="Peptidase_M20"/>
</dbReference>
<dbReference type="EMBL" id="JACSIT010000067">
    <property type="protein sequence ID" value="MBC6993563.1"/>
    <property type="molecule type" value="Genomic_DNA"/>
</dbReference>
<dbReference type="Pfam" id="PF07687">
    <property type="entry name" value="M20_dimer"/>
    <property type="match status" value="1"/>
</dbReference>
<dbReference type="Proteomes" id="UP000650081">
    <property type="component" value="Unassembled WGS sequence"/>
</dbReference>
<evidence type="ECO:0000256" key="1">
    <source>
        <dbReference type="ARBA" id="ARBA00022670"/>
    </source>
</evidence>
<keyword evidence="6" id="KW-1185">Reference proteome</keyword>
<dbReference type="Gene3D" id="3.30.70.360">
    <property type="match status" value="1"/>
</dbReference>
<dbReference type="PANTHER" id="PTHR43270">
    <property type="entry name" value="BETA-ALA-HIS DIPEPTIDASE"/>
    <property type="match status" value="1"/>
</dbReference>
<dbReference type="AlphaFoldDB" id="A0A923PG86"/>
<dbReference type="GO" id="GO:0008233">
    <property type="term" value="F:peptidase activity"/>
    <property type="evidence" value="ECO:0007669"/>
    <property type="project" value="UniProtKB-KW"/>
</dbReference>
<gene>
    <name evidence="5" type="ORF">H9S92_05285</name>
</gene>
<keyword evidence="2" id="KW-0479">Metal-binding</keyword>
<dbReference type="PANTHER" id="PTHR43270:SF8">
    <property type="entry name" value="DI- AND TRIPEPTIDASE DUG2-RELATED"/>
    <property type="match status" value="1"/>
</dbReference>
<evidence type="ECO:0000259" key="4">
    <source>
        <dbReference type="Pfam" id="PF07687"/>
    </source>
</evidence>
<dbReference type="Gene3D" id="3.40.630.10">
    <property type="entry name" value="Zn peptidases"/>
    <property type="match status" value="1"/>
</dbReference>
<accession>A0A923PG86</accession>
<keyword evidence="1" id="KW-0645">Protease</keyword>
<comment type="caution">
    <text evidence="5">The sequence shown here is derived from an EMBL/GenBank/DDBJ whole genome shotgun (WGS) entry which is preliminary data.</text>
</comment>
<evidence type="ECO:0000313" key="6">
    <source>
        <dbReference type="Proteomes" id="UP000650081"/>
    </source>
</evidence>
<evidence type="ECO:0000313" key="5">
    <source>
        <dbReference type="EMBL" id="MBC6993563.1"/>
    </source>
</evidence>
<dbReference type="GO" id="GO:0006508">
    <property type="term" value="P:proteolysis"/>
    <property type="evidence" value="ECO:0007669"/>
    <property type="project" value="UniProtKB-KW"/>
</dbReference>
<organism evidence="5 6">
    <name type="scientific">Neolewinella lacunae</name>
    <dbReference type="NCBI Taxonomy" id="1517758"/>
    <lineage>
        <taxon>Bacteria</taxon>
        <taxon>Pseudomonadati</taxon>
        <taxon>Bacteroidota</taxon>
        <taxon>Saprospiria</taxon>
        <taxon>Saprospirales</taxon>
        <taxon>Lewinellaceae</taxon>
        <taxon>Neolewinella</taxon>
    </lineage>
</organism>